<sequence length="95" mass="11174">MRAKLGKLNMILYGSYARGDFNVWSDIDILIISEAFEGIRFLDRYNLIEEWIKPGWEPKAYTPKEFHTMMTKPSWKEALRDHVIICDELGLNIPL</sequence>
<protein>
    <recommendedName>
        <fullName evidence="1">Polymerase nucleotidyl transferase domain-containing protein</fullName>
    </recommendedName>
</protein>
<dbReference type="CDD" id="cd05403">
    <property type="entry name" value="NT_KNTase_like"/>
    <property type="match status" value="1"/>
</dbReference>
<evidence type="ECO:0000259" key="1">
    <source>
        <dbReference type="Pfam" id="PF01909"/>
    </source>
</evidence>
<proteinExistence type="predicted"/>
<feature type="domain" description="Polymerase nucleotidyl transferase" evidence="1">
    <location>
        <begin position="4"/>
        <end position="80"/>
    </location>
</feature>
<comment type="caution">
    <text evidence="2">The sequence shown here is derived from an EMBL/GenBank/DDBJ whole genome shotgun (WGS) entry which is preliminary data.</text>
</comment>
<dbReference type="SUPFAM" id="SSF81301">
    <property type="entry name" value="Nucleotidyltransferase"/>
    <property type="match status" value="1"/>
</dbReference>
<dbReference type="PANTHER" id="PTHR43449">
    <property type="entry name" value="NUCLEOTIDYLTRANSFERASE"/>
    <property type="match status" value="1"/>
</dbReference>
<dbReference type="GO" id="GO:0016779">
    <property type="term" value="F:nucleotidyltransferase activity"/>
    <property type="evidence" value="ECO:0007669"/>
    <property type="project" value="InterPro"/>
</dbReference>
<dbReference type="Pfam" id="PF01909">
    <property type="entry name" value="NTP_transf_2"/>
    <property type="match status" value="1"/>
</dbReference>
<reference evidence="2 3" key="1">
    <citation type="submission" date="2017-04" db="EMBL/GenBank/DDBJ databases">
        <title>Novel microbial lineages endemic to geothermal iron-oxide mats fill important gaps in the evolutionary history of Archaea.</title>
        <authorList>
            <person name="Jay Z.J."/>
            <person name="Beam J.P."/>
            <person name="Dlakic M."/>
            <person name="Rusch D.B."/>
            <person name="Kozubal M.A."/>
            <person name="Inskeep W.P."/>
        </authorList>
    </citation>
    <scope>NUCLEOTIDE SEQUENCE [LARGE SCALE GENOMIC DNA]</scope>
    <source>
        <strain evidence="2">OSP_D</strain>
    </source>
</reference>
<dbReference type="InterPro" id="IPR043519">
    <property type="entry name" value="NT_sf"/>
</dbReference>
<accession>A0A2R6ATY1</accession>
<dbReference type="Gene3D" id="3.30.460.10">
    <property type="entry name" value="Beta Polymerase, domain 2"/>
    <property type="match status" value="1"/>
</dbReference>
<name>A0A2R6ATY1_9ARCH</name>
<evidence type="ECO:0000313" key="3">
    <source>
        <dbReference type="Proteomes" id="UP000240322"/>
    </source>
</evidence>
<dbReference type="EMBL" id="NEXE01000087">
    <property type="protein sequence ID" value="PSN89788.1"/>
    <property type="molecule type" value="Genomic_DNA"/>
</dbReference>
<dbReference type="InterPro" id="IPR002934">
    <property type="entry name" value="Polymerase_NTP_transf_dom"/>
</dbReference>
<dbReference type="PANTHER" id="PTHR43449:SF1">
    <property type="entry name" value="POLYMERASE BETA NUCLEOTIDYLTRANSFERASE DOMAIN-CONTAINING PROTEIN"/>
    <property type="match status" value="1"/>
</dbReference>
<organism evidence="2 3">
    <name type="scientific">Candidatus Marsarchaeota G2 archaeon OSP_D</name>
    <dbReference type="NCBI Taxonomy" id="1978157"/>
    <lineage>
        <taxon>Archaea</taxon>
        <taxon>Candidatus Marsarchaeota</taxon>
        <taxon>Candidatus Marsarchaeota group 2</taxon>
    </lineage>
</organism>
<gene>
    <name evidence="2" type="ORF">B9Q03_08165</name>
</gene>
<dbReference type="AlphaFoldDB" id="A0A2R6ATY1"/>
<dbReference type="Proteomes" id="UP000240322">
    <property type="component" value="Unassembled WGS sequence"/>
</dbReference>
<evidence type="ECO:0000313" key="2">
    <source>
        <dbReference type="EMBL" id="PSN89788.1"/>
    </source>
</evidence>